<dbReference type="GO" id="GO:0046872">
    <property type="term" value="F:metal ion binding"/>
    <property type="evidence" value="ECO:0007669"/>
    <property type="project" value="UniProtKB-KW"/>
</dbReference>
<evidence type="ECO:0000256" key="2">
    <source>
        <dbReference type="ARBA" id="ARBA00022617"/>
    </source>
</evidence>
<dbReference type="PANTHER" id="PTHR43396">
    <property type="entry name" value="FLAVOHEMOPROTEIN"/>
    <property type="match status" value="1"/>
</dbReference>
<dbReference type="EMBL" id="NIDN02000066">
    <property type="protein sequence ID" value="RLL97863.1"/>
    <property type="molecule type" value="Genomic_DNA"/>
</dbReference>
<evidence type="ECO:0000256" key="4">
    <source>
        <dbReference type="ARBA" id="ARBA00023004"/>
    </source>
</evidence>
<dbReference type="GO" id="GO:0071500">
    <property type="term" value="P:cellular response to nitrosative stress"/>
    <property type="evidence" value="ECO:0007669"/>
    <property type="project" value="TreeGrafter"/>
</dbReference>
<dbReference type="GO" id="GO:0020037">
    <property type="term" value="F:heme binding"/>
    <property type="evidence" value="ECO:0007669"/>
    <property type="project" value="InterPro"/>
</dbReference>
<dbReference type="InterPro" id="IPR012292">
    <property type="entry name" value="Globin/Proto"/>
</dbReference>
<dbReference type="Proteomes" id="UP000215289">
    <property type="component" value="Unassembled WGS sequence"/>
</dbReference>
<dbReference type="GO" id="GO:0071949">
    <property type="term" value="F:FAD binding"/>
    <property type="evidence" value="ECO:0007669"/>
    <property type="project" value="TreeGrafter"/>
</dbReference>
<keyword evidence="8" id="KW-1185">Reference proteome</keyword>
<dbReference type="GO" id="GO:0008941">
    <property type="term" value="F:nitric oxide dioxygenase NAD(P)H activity"/>
    <property type="evidence" value="ECO:0007669"/>
    <property type="project" value="TreeGrafter"/>
</dbReference>
<reference evidence="7 8" key="1">
    <citation type="submission" date="2018-08" db="EMBL/GenBank/DDBJ databases">
        <title>Draft genome sequences of two Aspergillus turcosus clinical strains isolated from bronchoalveolar lavage fluid: one azole-susceptible and the other azole-resistant.</title>
        <authorList>
            <person name="Parent-Michaud M."/>
            <person name="Dufresne P.J."/>
            <person name="Fournier E."/>
            <person name="Martineau C."/>
            <person name="Moreira S."/>
            <person name="Perkins V."/>
            <person name="De Repentigny L."/>
            <person name="Dufresne S.F."/>
        </authorList>
    </citation>
    <scope>NUCLEOTIDE SEQUENCE [LARGE SCALE GENOMIC DNA]</scope>
    <source>
        <strain evidence="7">HMR AF 1038</strain>
    </source>
</reference>
<dbReference type="InterPro" id="IPR001433">
    <property type="entry name" value="OxRdtase_FAD/NAD-bd"/>
</dbReference>
<dbReference type="STRING" id="1245748.A0A421D6Z3"/>
<evidence type="ECO:0000256" key="1">
    <source>
        <dbReference type="ARBA" id="ARBA00022575"/>
    </source>
</evidence>
<evidence type="ECO:0000256" key="3">
    <source>
        <dbReference type="ARBA" id="ARBA00022723"/>
    </source>
</evidence>
<dbReference type="InterPro" id="IPR000971">
    <property type="entry name" value="Globin"/>
</dbReference>
<dbReference type="InterPro" id="IPR039261">
    <property type="entry name" value="FNR_nucleotide-bd"/>
</dbReference>
<comment type="caution">
    <text evidence="7">The sequence shown here is derived from an EMBL/GenBank/DDBJ whole genome shotgun (WGS) entry which is preliminary data.</text>
</comment>
<dbReference type="OrthoDB" id="436496at2759"/>
<feature type="compositionally biased region" description="Polar residues" evidence="5">
    <location>
        <begin position="64"/>
        <end position="84"/>
    </location>
</feature>
<dbReference type="Pfam" id="PF00175">
    <property type="entry name" value="NAD_binding_1"/>
    <property type="match status" value="1"/>
</dbReference>
<proteinExistence type="predicted"/>
<keyword evidence="1" id="KW-0216">Detoxification</keyword>
<accession>A0A421D6Z3</accession>
<evidence type="ECO:0000313" key="8">
    <source>
        <dbReference type="Proteomes" id="UP000215289"/>
    </source>
</evidence>
<keyword evidence="3" id="KW-0479">Metal-binding</keyword>
<name>A0A421D6Z3_9EURO</name>
<dbReference type="GO" id="GO:0019825">
    <property type="term" value="F:oxygen binding"/>
    <property type="evidence" value="ECO:0007669"/>
    <property type="project" value="InterPro"/>
</dbReference>
<dbReference type="Gene3D" id="1.10.490.10">
    <property type="entry name" value="Globins"/>
    <property type="match status" value="1"/>
</dbReference>
<protein>
    <recommendedName>
        <fullName evidence="6">Globin domain-containing protein</fullName>
    </recommendedName>
</protein>
<dbReference type="SUPFAM" id="SSF46458">
    <property type="entry name" value="Globin-like"/>
    <property type="match status" value="1"/>
</dbReference>
<sequence length="301" mass="34077">MVSYFIYRTFNAREQQPSLKEAAPYSAAPLAPKQIAIIKATVPVLQKHGTAITTYVLRKHSDRASGTQQRVQHSQPGQWSSSTRAGGCPFHKRFHIDEPGSLGPAVELICNKHASLYIHPDDYKIVGKYLLEAMKEVLGDVCIDNILDAWAAAYWALANIMIDRRGKLYKESEGWTNWRQFRVPRKRKIHFIHGSRSSQARAFKDHVQALEKKFPNMQVTFFTSTPSEHNQPGVDYHHLGRIDLQKLDTLADLHLDDPHTEFYICGPESFMAQIEGSLKTRGVGDDRIKMELFGTGGVPHN</sequence>
<feature type="region of interest" description="Disordered" evidence="5">
    <location>
        <begin position="63"/>
        <end position="84"/>
    </location>
</feature>
<evidence type="ECO:0000313" key="7">
    <source>
        <dbReference type="EMBL" id="RLL97863.1"/>
    </source>
</evidence>
<evidence type="ECO:0000259" key="6">
    <source>
        <dbReference type="PROSITE" id="PS01033"/>
    </source>
</evidence>
<gene>
    <name evidence="7" type="ORF">CFD26_105259</name>
</gene>
<keyword evidence="2" id="KW-0349">Heme</keyword>
<feature type="domain" description="Globin" evidence="6">
    <location>
        <begin position="29"/>
        <end position="166"/>
    </location>
</feature>
<dbReference type="Gene3D" id="3.40.50.80">
    <property type="entry name" value="Nucleotide-binding domain of ferredoxin-NADP reductase (FNR) module"/>
    <property type="match status" value="1"/>
</dbReference>
<dbReference type="SUPFAM" id="SSF52343">
    <property type="entry name" value="Ferredoxin reductase-like, C-terminal NADP-linked domain"/>
    <property type="match status" value="1"/>
</dbReference>
<organism evidence="7 8">
    <name type="scientific">Aspergillus turcosus</name>
    <dbReference type="NCBI Taxonomy" id="1245748"/>
    <lineage>
        <taxon>Eukaryota</taxon>
        <taxon>Fungi</taxon>
        <taxon>Dikarya</taxon>
        <taxon>Ascomycota</taxon>
        <taxon>Pezizomycotina</taxon>
        <taxon>Eurotiomycetes</taxon>
        <taxon>Eurotiomycetidae</taxon>
        <taxon>Eurotiales</taxon>
        <taxon>Aspergillaceae</taxon>
        <taxon>Aspergillus</taxon>
        <taxon>Aspergillus subgen. Fumigati</taxon>
    </lineage>
</organism>
<dbReference type="PANTHER" id="PTHR43396:SF3">
    <property type="entry name" value="FLAVOHEMOPROTEIN"/>
    <property type="match status" value="1"/>
</dbReference>
<dbReference type="InterPro" id="IPR009050">
    <property type="entry name" value="Globin-like_sf"/>
</dbReference>
<evidence type="ECO:0000256" key="5">
    <source>
        <dbReference type="SAM" id="MobiDB-lite"/>
    </source>
</evidence>
<keyword evidence="4" id="KW-0408">Iron</keyword>
<dbReference type="PROSITE" id="PS01033">
    <property type="entry name" value="GLOBIN"/>
    <property type="match status" value="1"/>
</dbReference>
<dbReference type="GO" id="GO:0046210">
    <property type="term" value="P:nitric oxide catabolic process"/>
    <property type="evidence" value="ECO:0007669"/>
    <property type="project" value="TreeGrafter"/>
</dbReference>
<dbReference type="AlphaFoldDB" id="A0A421D6Z3"/>